<evidence type="ECO:0000313" key="2">
    <source>
        <dbReference type="Proteomes" id="UP001595632"/>
    </source>
</evidence>
<sequence length="155" mass="17538">MKFSTREDIEAPIEHVWASVTRFKRFERQLLRRGAEVVRSDAAGQPGPGTEWTVTFEYRGKPRTVEAKVTEFDRPHAMKLSSHSGGVEGLVSIDLVALSPRRTRLQVGVELTATNLSARLLLQSLKFAKSNLNKRFTDRIYEFAQDVESDYVNAV</sequence>
<dbReference type="Pfam" id="PF10604">
    <property type="entry name" value="Polyketide_cyc2"/>
    <property type="match status" value="1"/>
</dbReference>
<protein>
    <submittedName>
        <fullName evidence="1">SRPBCC family protein</fullName>
    </submittedName>
</protein>
<reference evidence="2" key="1">
    <citation type="journal article" date="2019" name="Int. J. Syst. Evol. Microbiol.">
        <title>The Global Catalogue of Microorganisms (GCM) 10K type strain sequencing project: providing services to taxonomists for standard genome sequencing and annotation.</title>
        <authorList>
            <consortium name="The Broad Institute Genomics Platform"/>
            <consortium name="The Broad Institute Genome Sequencing Center for Infectious Disease"/>
            <person name="Wu L."/>
            <person name="Ma J."/>
        </authorList>
    </citation>
    <scope>NUCLEOTIDE SEQUENCE [LARGE SCALE GENOMIC DNA]</scope>
    <source>
        <strain evidence="2">KCTC 52366</strain>
    </source>
</reference>
<accession>A0ABV7GLJ4</accession>
<evidence type="ECO:0000313" key="1">
    <source>
        <dbReference type="EMBL" id="MFC3142454.1"/>
    </source>
</evidence>
<comment type="caution">
    <text evidence="1">The sequence shown here is derived from an EMBL/GenBank/DDBJ whole genome shotgun (WGS) entry which is preliminary data.</text>
</comment>
<dbReference type="EMBL" id="JBHRTB010000010">
    <property type="protein sequence ID" value="MFC3142454.1"/>
    <property type="molecule type" value="Genomic_DNA"/>
</dbReference>
<keyword evidence="2" id="KW-1185">Reference proteome</keyword>
<dbReference type="Gene3D" id="3.30.530.20">
    <property type="match status" value="1"/>
</dbReference>
<dbReference type="Proteomes" id="UP001595632">
    <property type="component" value="Unassembled WGS sequence"/>
</dbReference>
<dbReference type="InterPro" id="IPR019587">
    <property type="entry name" value="Polyketide_cyclase/dehydratase"/>
</dbReference>
<gene>
    <name evidence="1" type="ORF">ACFOGP_07030</name>
</gene>
<organism evidence="1 2">
    <name type="scientific">Psychromarinibacter halotolerans</name>
    <dbReference type="NCBI Taxonomy" id="1775175"/>
    <lineage>
        <taxon>Bacteria</taxon>
        <taxon>Pseudomonadati</taxon>
        <taxon>Pseudomonadota</taxon>
        <taxon>Alphaproteobacteria</taxon>
        <taxon>Rhodobacterales</taxon>
        <taxon>Paracoccaceae</taxon>
        <taxon>Psychromarinibacter</taxon>
    </lineage>
</organism>
<dbReference type="CDD" id="cd07812">
    <property type="entry name" value="SRPBCC"/>
    <property type="match status" value="1"/>
</dbReference>
<dbReference type="SUPFAM" id="SSF55961">
    <property type="entry name" value="Bet v1-like"/>
    <property type="match status" value="1"/>
</dbReference>
<dbReference type="InterPro" id="IPR023393">
    <property type="entry name" value="START-like_dom_sf"/>
</dbReference>
<dbReference type="RefSeq" id="WP_275635032.1">
    <property type="nucleotide sequence ID" value="NZ_JARGYD010000017.1"/>
</dbReference>
<proteinExistence type="predicted"/>
<name>A0ABV7GLJ4_9RHOB</name>